<gene>
    <name evidence="2" type="ordered locus">MLP_09450</name>
</gene>
<dbReference type="EMBL" id="AP012204">
    <property type="protein sequence ID" value="BAK33959.1"/>
    <property type="molecule type" value="Genomic_DNA"/>
</dbReference>
<dbReference type="Pfam" id="PF18050">
    <property type="entry name" value="Cyclophil_like2"/>
    <property type="match status" value="1"/>
</dbReference>
<dbReference type="InterPro" id="IPR041183">
    <property type="entry name" value="Cyclophilin-like"/>
</dbReference>
<proteinExistence type="predicted"/>
<dbReference type="HOGENOM" id="CLU_099043_1_1_11"/>
<evidence type="ECO:0000313" key="2">
    <source>
        <dbReference type="EMBL" id="BAK33959.1"/>
    </source>
</evidence>
<dbReference type="OrthoDB" id="9806505at2"/>
<dbReference type="InterPro" id="IPR029000">
    <property type="entry name" value="Cyclophilin-like_dom_sf"/>
</dbReference>
<dbReference type="RefSeq" id="WP_013861844.1">
    <property type="nucleotide sequence ID" value="NC_015635.1"/>
</dbReference>
<dbReference type="Proteomes" id="UP000007947">
    <property type="component" value="Chromosome"/>
</dbReference>
<name>F5XMN6_MICPN</name>
<dbReference type="eggNOG" id="COG4925">
    <property type="taxonomic scope" value="Bacteria"/>
</dbReference>
<evidence type="ECO:0000259" key="1">
    <source>
        <dbReference type="Pfam" id="PF18050"/>
    </source>
</evidence>
<dbReference type="KEGG" id="mph:MLP_09450"/>
<evidence type="ECO:0000313" key="3">
    <source>
        <dbReference type="Proteomes" id="UP000007947"/>
    </source>
</evidence>
<reference evidence="2 3" key="1">
    <citation type="submission" date="2011-05" db="EMBL/GenBank/DDBJ databases">
        <title>Whole genome sequence of Microlunatus phosphovorus NM-1.</title>
        <authorList>
            <person name="Hosoyama A."/>
            <person name="Sasaki K."/>
            <person name="Harada T."/>
            <person name="Igarashi R."/>
            <person name="Kawakoshi A."/>
            <person name="Sasagawa M."/>
            <person name="Fukada J."/>
            <person name="Nakamura S."/>
            <person name="Katano Y."/>
            <person name="Hanada S."/>
            <person name="Kamagata Y."/>
            <person name="Nakamura N."/>
            <person name="Yamazaki S."/>
            <person name="Fujita N."/>
        </authorList>
    </citation>
    <scope>NUCLEOTIDE SEQUENCE [LARGE SCALE GENOMIC DNA]</scope>
    <source>
        <strain evidence="3">ATCC 700054 / DSM 10555 / JCM 9379 / NBRC 101784 / NCIMB 13414 / VKM Ac-1990 / NM-1</strain>
    </source>
</reference>
<dbReference type="STRING" id="1032480.MLP_09450"/>
<dbReference type="SUPFAM" id="SSF50891">
    <property type="entry name" value="Cyclophilin-like"/>
    <property type="match status" value="1"/>
</dbReference>
<dbReference type="AlphaFoldDB" id="F5XMN6"/>
<organism evidence="2 3">
    <name type="scientific">Microlunatus phosphovorus (strain ATCC 700054 / DSM 10555 / JCM 9379 / NBRC 101784 / NCIMB 13414 / VKM Ac-1990 / NM-1)</name>
    <dbReference type="NCBI Taxonomy" id="1032480"/>
    <lineage>
        <taxon>Bacteria</taxon>
        <taxon>Bacillati</taxon>
        <taxon>Actinomycetota</taxon>
        <taxon>Actinomycetes</taxon>
        <taxon>Propionibacteriales</taxon>
        <taxon>Propionibacteriaceae</taxon>
        <taxon>Microlunatus</taxon>
    </lineage>
</organism>
<accession>F5XMN6</accession>
<keyword evidence="3" id="KW-1185">Reference proteome</keyword>
<feature type="domain" description="Cyclophilin-like" evidence="1">
    <location>
        <begin position="5"/>
        <end position="113"/>
    </location>
</feature>
<sequence>MQIELTINDTLVTGDLYDHPVARELFELLPLELVFNDFNQVEKVAPLGSSLTLRGVPRADAPGPGEIGYYAPSQGLVLYYDSPGRWPGLVVMGQFDYDLNALRALPDGTRIRIAAAP</sequence>
<dbReference type="Gene3D" id="2.40.100.20">
    <property type="match status" value="1"/>
</dbReference>
<protein>
    <recommendedName>
        <fullName evidence="1">Cyclophilin-like domain-containing protein</fullName>
    </recommendedName>
</protein>